<evidence type="ECO:0000259" key="7">
    <source>
        <dbReference type="PROSITE" id="PS50110"/>
    </source>
</evidence>
<protein>
    <recommendedName>
        <fullName evidence="2">histidine kinase</fullName>
        <ecNumber evidence="2">2.7.13.3</ecNumber>
    </recommendedName>
</protein>
<dbReference type="InterPro" id="IPR003661">
    <property type="entry name" value="HisK_dim/P_dom"/>
</dbReference>
<gene>
    <name evidence="10" type="ORF">E8L03_10700</name>
</gene>
<organism evidence="10 11">
    <name type="scientific">Oceanidesulfovibrio marinus</name>
    <dbReference type="NCBI Taxonomy" id="370038"/>
    <lineage>
        <taxon>Bacteria</taxon>
        <taxon>Pseudomonadati</taxon>
        <taxon>Thermodesulfobacteriota</taxon>
        <taxon>Desulfovibrionia</taxon>
        <taxon>Desulfovibrionales</taxon>
        <taxon>Desulfovibrionaceae</taxon>
        <taxon>Oceanidesulfovibrio</taxon>
    </lineage>
</organism>
<feature type="domain" description="PAS" evidence="8">
    <location>
        <begin position="226"/>
        <end position="296"/>
    </location>
</feature>
<keyword evidence="11" id="KW-1185">Reference proteome</keyword>
<dbReference type="PROSITE" id="PS50109">
    <property type="entry name" value="HIS_KIN"/>
    <property type="match status" value="1"/>
</dbReference>
<dbReference type="Gene3D" id="3.30.565.10">
    <property type="entry name" value="Histidine kinase-like ATPase, C-terminal domain"/>
    <property type="match status" value="1"/>
</dbReference>
<dbReference type="InterPro" id="IPR005467">
    <property type="entry name" value="His_kinase_dom"/>
</dbReference>
<dbReference type="CDD" id="cd00130">
    <property type="entry name" value="PAS"/>
    <property type="match status" value="1"/>
</dbReference>
<evidence type="ECO:0000256" key="4">
    <source>
        <dbReference type="ARBA" id="ARBA00023012"/>
    </source>
</evidence>
<dbReference type="InterPro" id="IPR029016">
    <property type="entry name" value="GAF-like_dom_sf"/>
</dbReference>
<dbReference type="SUPFAM" id="SSF52172">
    <property type="entry name" value="CheY-like"/>
    <property type="match status" value="1"/>
</dbReference>
<dbReference type="SMART" id="SM00388">
    <property type="entry name" value="HisKA"/>
    <property type="match status" value="1"/>
</dbReference>
<evidence type="ECO:0000256" key="1">
    <source>
        <dbReference type="ARBA" id="ARBA00000085"/>
    </source>
</evidence>
<dbReference type="Pfam" id="PF02518">
    <property type="entry name" value="HATPase_c"/>
    <property type="match status" value="1"/>
</dbReference>
<dbReference type="InterPro" id="IPR001789">
    <property type="entry name" value="Sig_transdc_resp-reg_receiver"/>
</dbReference>
<dbReference type="InterPro" id="IPR003594">
    <property type="entry name" value="HATPase_dom"/>
</dbReference>
<dbReference type="SUPFAM" id="SSF55785">
    <property type="entry name" value="PYP-like sensor domain (PAS domain)"/>
    <property type="match status" value="1"/>
</dbReference>
<dbReference type="EC" id="2.7.13.3" evidence="2"/>
<dbReference type="InterPro" id="IPR011006">
    <property type="entry name" value="CheY-like_superfamily"/>
</dbReference>
<evidence type="ECO:0000313" key="10">
    <source>
        <dbReference type="EMBL" id="QJT09380.1"/>
    </source>
</evidence>
<dbReference type="Pfam" id="PF08448">
    <property type="entry name" value="PAS_4"/>
    <property type="match status" value="1"/>
</dbReference>
<evidence type="ECO:0000256" key="2">
    <source>
        <dbReference type="ARBA" id="ARBA00012438"/>
    </source>
</evidence>
<dbReference type="CDD" id="cd00082">
    <property type="entry name" value="HisKA"/>
    <property type="match status" value="1"/>
</dbReference>
<dbReference type="InterPro" id="IPR004358">
    <property type="entry name" value="Sig_transdc_His_kin-like_C"/>
</dbReference>
<evidence type="ECO:0000256" key="3">
    <source>
        <dbReference type="ARBA" id="ARBA00022553"/>
    </source>
</evidence>
<dbReference type="InterPro" id="IPR000700">
    <property type="entry name" value="PAS-assoc_C"/>
</dbReference>
<dbReference type="InterPro" id="IPR035965">
    <property type="entry name" value="PAS-like_dom_sf"/>
</dbReference>
<feature type="domain" description="PAC" evidence="9">
    <location>
        <begin position="295"/>
        <end position="346"/>
    </location>
</feature>
<dbReference type="EMBL" id="CP039543">
    <property type="protein sequence ID" value="QJT09380.1"/>
    <property type="molecule type" value="Genomic_DNA"/>
</dbReference>
<dbReference type="SMART" id="SM00387">
    <property type="entry name" value="HATPase_c"/>
    <property type="match status" value="1"/>
</dbReference>
<dbReference type="PROSITE" id="PS50110">
    <property type="entry name" value="RESPONSE_REGULATORY"/>
    <property type="match status" value="1"/>
</dbReference>
<dbReference type="Gene3D" id="3.30.450.40">
    <property type="match status" value="1"/>
</dbReference>
<dbReference type="NCBIfam" id="TIGR00229">
    <property type="entry name" value="sensory_box"/>
    <property type="match status" value="1"/>
</dbReference>
<proteinExistence type="predicted"/>
<accession>A0ABX6NI55</accession>
<dbReference type="Gene3D" id="3.40.50.2300">
    <property type="match status" value="1"/>
</dbReference>
<name>A0ABX6NI55_9BACT</name>
<reference evidence="10 11" key="1">
    <citation type="submission" date="2019-04" db="EMBL/GenBank/DDBJ databases">
        <title>Isolation and culture of sulfate reducing bacteria from the cold seep of the South China Sea.</title>
        <authorList>
            <person name="Sun C."/>
            <person name="Liu R."/>
        </authorList>
    </citation>
    <scope>NUCLEOTIDE SEQUENCE [LARGE SCALE GENOMIC DNA]</scope>
    <source>
        <strain evidence="10 11">CS1</strain>
    </source>
</reference>
<keyword evidence="4" id="KW-0902">Two-component regulatory system</keyword>
<dbReference type="SMART" id="SM00091">
    <property type="entry name" value="PAS"/>
    <property type="match status" value="1"/>
</dbReference>
<dbReference type="Gene3D" id="3.30.450.20">
    <property type="entry name" value="PAS domain"/>
    <property type="match status" value="1"/>
</dbReference>
<dbReference type="PROSITE" id="PS50112">
    <property type="entry name" value="PAS"/>
    <property type="match status" value="1"/>
</dbReference>
<dbReference type="InterPro" id="IPR000014">
    <property type="entry name" value="PAS"/>
</dbReference>
<dbReference type="SUPFAM" id="SSF55781">
    <property type="entry name" value="GAF domain-like"/>
    <property type="match status" value="1"/>
</dbReference>
<dbReference type="SUPFAM" id="SSF47384">
    <property type="entry name" value="Homodimeric domain of signal transducing histidine kinase"/>
    <property type="match status" value="1"/>
</dbReference>
<evidence type="ECO:0000259" key="8">
    <source>
        <dbReference type="PROSITE" id="PS50112"/>
    </source>
</evidence>
<feature type="domain" description="Response regulatory" evidence="7">
    <location>
        <begin position="613"/>
        <end position="732"/>
    </location>
</feature>
<dbReference type="SUPFAM" id="SSF55874">
    <property type="entry name" value="ATPase domain of HSP90 chaperone/DNA topoisomerase II/histidine kinase"/>
    <property type="match status" value="1"/>
</dbReference>
<dbReference type="InterPro" id="IPR036890">
    <property type="entry name" value="HATPase_C_sf"/>
</dbReference>
<evidence type="ECO:0000313" key="11">
    <source>
        <dbReference type="Proteomes" id="UP000503251"/>
    </source>
</evidence>
<feature type="domain" description="Histidine kinase" evidence="6">
    <location>
        <begin position="364"/>
        <end position="591"/>
    </location>
</feature>
<dbReference type="PRINTS" id="PR00344">
    <property type="entry name" value="BCTRLSENSOR"/>
</dbReference>
<sequence>MKDSMAPFNPDPYEDRIRCLDEERRRALTALELAGSMGTFASALNHLESPDPILYETIRKVRALIRFKTAAIYLVNEQDADFYLAACSPSDGRQYIENEVDALIATFMFSWSLGRSKPLIVPDSAQRETLVIHSLTTPSRVRGMFVGVLDESKTSILDSYLSLLTVILTGAAQALESYELYGRIAEMNRRLERQVEDRSRELSETSSRLARERIRSEAADRALEEKSDTIRAFFETSQDGMVIIDRRGVVLEINNRAASMFDHEMKEVLGQPLRDLLSDDFFEERKDRYLGIMRRGEPVRTEESLMGKRFELSLSPLKDGRGEVVRVACLIRDVTEDRELSDALTTARDEARAASKAKTEFLANMSHELRTPINGIMGMTQLLLAAELQEDQQECCRDIMFSAGRVLRIVNDLLDLSSLENGRMALNEVSFSTRRVFDFICKTFAEEARRKGLEFHCEFAPDLAEDLVGDPDRLRQLLINIVHNAVTFTRTGRVDVWVGEAPELLDAPCPESCAAFAFTVSDTGPGIPEQHRQTIFDSFTLAEEFITKRSGGSGLGLAISRQLAERMNGVITVESEEGRGSVFKVAVPLPRSTPEVGAKLASVHAPCTPQCGRVLTVEKGASNNGSPARLLRGSGLAVEKATDCSDALKRIGDGGCELVVLSVPLIGGGGLELTRTIRGGEINGVDRNLPVLMLAEDVSEDEMRRCLNAGVNAVISGPLDAEAFVRTVQGMIPPRR</sequence>
<keyword evidence="3" id="KW-0597">Phosphoprotein</keyword>
<dbReference type="Proteomes" id="UP000503251">
    <property type="component" value="Chromosome"/>
</dbReference>
<comment type="catalytic activity">
    <reaction evidence="1">
        <text>ATP + protein L-histidine = ADP + protein N-phospho-L-histidine.</text>
        <dbReference type="EC" id="2.7.13.3"/>
    </reaction>
</comment>
<dbReference type="InterPro" id="IPR036097">
    <property type="entry name" value="HisK_dim/P_sf"/>
</dbReference>
<dbReference type="InterPro" id="IPR013656">
    <property type="entry name" value="PAS_4"/>
</dbReference>
<dbReference type="Gene3D" id="1.10.287.130">
    <property type="match status" value="1"/>
</dbReference>
<evidence type="ECO:0000259" key="6">
    <source>
        <dbReference type="PROSITE" id="PS50109"/>
    </source>
</evidence>
<dbReference type="Pfam" id="PF00072">
    <property type="entry name" value="Response_reg"/>
    <property type="match status" value="1"/>
</dbReference>
<evidence type="ECO:0000256" key="5">
    <source>
        <dbReference type="PROSITE-ProRule" id="PRU00169"/>
    </source>
</evidence>
<dbReference type="PANTHER" id="PTHR45339:SF1">
    <property type="entry name" value="HYBRID SIGNAL TRANSDUCTION HISTIDINE KINASE J"/>
    <property type="match status" value="1"/>
</dbReference>
<dbReference type="SMART" id="SM00448">
    <property type="entry name" value="REC"/>
    <property type="match status" value="1"/>
</dbReference>
<dbReference type="Pfam" id="PF00512">
    <property type="entry name" value="HisKA"/>
    <property type="match status" value="1"/>
</dbReference>
<dbReference type="CDD" id="cd16922">
    <property type="entry name" value="HATPase_EvgS-ArcB-TorS-like"/>
    <property type="match status" value="1"/>
</dbReference>
<dbReference type="PROSITE" id="PS50113">
    <property type="entry name" value="PAC"/>
    <property type="match status" value="1"/>
</dbReference>
<dbReference type="PANTHER" id="PTHR45339">
    <property type="entry name" value="HYBRID SIGNAL TRANSDUCTION HISTIDINE KINASE J"/>
    <property type="match status" value="1"/>
</dbReference>
<comment type="caution">
    <text evidence="5">Lacks conserved residue(s) required for the propagation of feature annotation.</text>
</comment>
<evidence type="ECO:0000259" key="9">
    <source>
        <dbReference type="PROSITE" id="PS50113"/>
    </source>
</evidence>